<reference evidence="2" key="1">
    <citation type="submission" date="2020-12" db="EMBL/GenBank/DDBJ databases">
        <title>Metabolic potential, ecology and presence of endohyphal bacteria is reflected in genomic diversity of Mucoromycotina.</title>
        <authorList>
            <person name="Muszewska A."/>
            <person name="Okrasinska A."/>
            <person name="Steczkiewicz K."/>
            <person name="Drgas O."/>
            <person name="Orlowska M."/>
            <person name="Perlinska-Lenart U."/>
            <person name="Aleksandrzak-Piekarczyk T."/>
            <person name="Szatraj K."/>
            <person name="Zielenkiewicz U."/>
            <person name="Pilsyk S."/>
            <person name="Malc E."/>
            <person name="Mieczkowski P."/>
            <person name="Kruszewska J.S."/>
            <person name="Biernat P."/>
            <person name="Pawlowska J."/>
        </authorList>
    </citation>
    <scope>NUCLEOTIDE SEQUENCE</scope>
    <source>
        <strain evidence="2">WA0000017839</strain>
    </source>
</reference>
<dbReference type="EMBL" id="JAEPRD010000020">
    <property type="protein sequence ID" value="KAG2208255.1"/>
    <property type="molecule type" value="Genomic_DNA"/>
</dbReference>
<organism evidence="2 3">
    <name type="scientific">Mucor saturninus</name>
    <dbReference type="NCBI Taxonomy" id="64648"/>
    <lineage>
        <taxon>Eukaryota</taxon>
        <taxon>Fungi</taxon>
        <taxon>Fungi incertae sedis</taxon>
        <taxon>Mucoromycota</taxon>
        <taxon>Mucoromycotina</taxon>
        <taxon>Mucoromycetes</taxon>
        <taxon>Mucorales</taxon>
        <taxon>Mucorineae</taxon>
        <taxon>Mucoraceae</taxon>
        <taxon>Mucor</taxon>
    </lineage>
</organism>
<evidence type="ECO:0000313" key="3">
    <source>
        <dbReference type="Proteomes" id="UP000603453"/>
    </source>
</evidence>
<feature type="region of interest" description="Disordered" evidence="1">
    <location>
        <begin position="22"/>
        <end position="43"/>
    </location>
</feature>
<dbReference type="Proteomes" id="UP000603453">
    <property type="component" value="Unassembled WGS sequence"/>
</dbReference>
<evidence type="ECO:0000313" key="2">
    <source>
        <dbReference type="EMBL" id="KAG2208255.1"/>
    </source>
</evidence>
<evidence type="ECO:0000256" key="1">
    <source>
        <dbReference type="SAM" id="MobiDB-lite"/>
    </source>
</evidence>
<comment type="caution">
    <text evidence="2">The sequence shown here is derived from an EMBL/GenBank/DDBJ whole genome shotgun (WGS) entry which is preliminary data.</text>
</comment>
<keyword evidence="3" id="KW-1185">Reference proteome</keyword>
<feature type="compositionally biased region" description="Low complexity" evidence="1">
    <location>
        <begin position="31"/>
        <end position="43"/>
    </location>
</feature>
<gene>
    <name evidence="2" type="ORF">INT47_006110</name>
</gene>
<accession>A0A8H7RD25</accession>
<name>A0A8H7RD25_9FUNG</name>
<dbReference type="AlphaFoldDB" id="A0A8H7RD25"/>
<protein>
    <submittedName>
        <fullName evidence="2">Uncharacterized protein</fullName>
    </submittedName>
</protein>
<sequence length="73" mass="8321">MYTEDTQAVGKVTKPVRNDQRTFSSKYEIPTTSSSTIQKSSSSSNDMIVVEYPDVLQTKLKDFNFDFTPMDFP</sequence>
<proteinExistence type="predicted"/>